<dbReference type="Gene3D" id="2.120.10.80">
    <property type="entry name" value="Kelch-type beta propeller"/>
    <property type="match status" value="1"/>
</dbReference>
<keyword evidence="4" id="KW-1185">Reference proteome</keyword>
<evidence type="ECO:0000313" key="4">
    <source>
        <dbReference type="Proteomes" id="UP000825935"/>
    </source>
</evidence>
<dbReference type="InterPro" id="IPR006652">
    <property type="entry name" value="Kelch_1"/>
</dbReference>
<sequence length="678" mass="75247">MLDGRSSFLPVRDFDEVDESRLSSSCLGLYKNHCVESSAGGALSPNVYPHLLLSRSDPTGGCSLEASDSNYHGKLLSPNSRESEDNRCSLSCFKEENSARAWDGRADLGEEIGEPNTYSEPDSSSTDHSGAFSSGIEGETAAWSNRGELDEVCRNQCVFDCWSLENSRSVQDEVKSSQVAARNESHVDLSELVSSDSGEDDRLANCGEQGKDHGAHAFVPHHTLCRNVLDASYKNSDAGRFSALEFTEGSLEHLEEADLNSPQSACTEEITLKEETHKSVATQSDFSVYACTVRSKRLCMTSGHVRLSECTSFKQQADQHSDNVEQESYLSGLDDDTAFRCFALIPVSALGKFVMLGRKYRDLVRSGFIFNLRRYYGTVEHLVFIYTSGAEVWRVYDANRNLWRTLPPANVDPAFFTSDKESLSAGTHVLWLGKGMFNFVSYRYDLITNSWQVGPVMVNPRCLFASASSGEFAYVAGGFGHANNDEVLTVLNSAERYNSTTGQWEMLPPMDTPRQKCSGFIMDGKFYVIGGKDGNHQPITSGEEYDPSTRSWRTIPNMYFIPEIARQRAFEPSPPLVAVVNNQLFAVENLTNTLKMYNKQSNTWRNLGFLPVRADFRNGWGVAFKGLGDKLFVMGDLEGIAACCWQPGPNPTVPVWELLCQRERGEGSFLYNCAVMSC</sequence>
<comment type="caution">
    <text evidence="3">The sequence shown here is derived from an EMBL/GenBank/DDBJ whole genome shotgun (WGS) entry which is preliminary data.</text>
</comment>
<gene>
    <name evidence="3" type="ORF">KP509_27G011700</name>
</gene>
<keyword evidence="1" id="KW-0677">Repeat</keyword>
<evidence type="ECO:0000256" key="1">
    <source>
        <dbReference type="ARBA" id="ARBA00022737"/>
    </source>
</evidence>
<dbReference type="SMART" id="SM00612">
    <property type="entry name" value="Kelch"/>
    <property type="match status" value="3"/>
</dbReference>
<feature type="compositionally biased region" description="Polar residues" evidence="2">
    <location>
        <begin position="116"/>
        <end position="132"/>
    </location>
</feature>
<proteinExistence type="predicted"/>
<evidence type="ECO:0000256" key="2">
    <source>
        <dbReference type="SAM" id="MobiDB-lite"/>
    </source>
</evidence>
<feature type="region of interest" description="Disordered" evidence="2">
    <location>
        <begin position="109"/>
        <end position="135"/>
    </location>
</feature>
<dbReference type="Pfam" id="PF01344">
    <property type="entry name" value="Kelch_1"/>
    <property type="match status" value="2"/>
</dbReference>
<dbReference type="AlphaFoldDB" id="A0A8T2RGH5"/>
<dbReference type="Proteomes" id="UP000825935">
    <property type="component" value="Chromosome 27"/>
</dbReference>
<evidence type="ECO:0008006" key="5">
    <source>
        <dbReference type="Google" id="ProtNLM"/>
    </source>
</evidence>
<name>A0A8T2RGH5_CERRI</name>
<protein>
    <recommendedName>
        <fullName evidence="5">Kelch repeat-containing protein</fullName>
    </recommendedName>
</protein>
<evidence type="ECO:0000313" key="3">
    <source>
        <dbReference type="EMBL" id="KAH7294653.1"/>
    </source>
</evidence>
<dbReference type="PANTHER" id="PTHR46122">
    <property type="entry name" value="GALACTOSE OXIDASE/KELCH REPEAT PROTEIN-RELATED"/>
    <property type="match status" value="1"/>
</dbReference>
<dbReference type="EMBL" id="CM035432">
    <property type="protein sequence ID" value="KAH7294653.1"/>
    <property type="molecule type" value="Genomic_DNA"/>
</dbReference>
<dbReference type="InterPro" id="IPR052439">
    <property type="entry name" value="F-box/Kelch-repeat"/>
</dbReference>
<reference evidence="3 4" key="1">
    <citation type="submission" date="2021-08" db="EMBL/GenBank/DDBJ databases">
        <title>WGS assembly of Ceratopteris richardii.</title>
        <authorList>
            <person name="Marchant D.B."/>
            <person name="Chen G."/>
            <person name="Jenkins J."/>
            <person name="Shu S."/>
            <person name="Leebens-Mack J."/>
            <person name="Grimwood J."/>
            <person name="Schmutz J."/>
            <person name="Soltis P."/>
            <person name="Soltis D."/>
            <person name="Chen Z.-H."/>
        </authorList>
    </citation>
    <scope>NUCLEOTIDE SEQUENCE [LARGE SCALE GENOMIC DNA]</scope>
    <source>
        <strain evidence="3">Whitten #5841</strain>
        <tissue evidence="3">Leaf</tissue>
    </source>
</reference>
<accession>A0A8T2RGH5</accession>
<dbReference type="PANTHER" id="PTHR46122:SF5">
    <property type="entry name" value="F-BOX DOMAIN-CONTAINING PROTEIN"/>
    <property type="match status" value="1"/>
</dbReference>
<organism evidence="3 4">
    <name type="scientific">Ceratopteris richardii</name>
    <name type="common">Triangle waterfern</name>
    <dbReference type="NCBI Taxonomy" id="49495"/>
    <lineage>
        <taxon>Eukaryota</taxon>
        <taxon>Viridiplantae</taxon>
        <taxon>Streptophyta</taxon>
        <taxon>Embryophyta</taxon>
        <taxon>Tracheophyta</taxon>
        <taxon>Polypodiopsida</taxon>
        <taxon>Polypodiidae</taxon>
        <taxon>Polypodiales</taxon>
        <taxon>Pteridineae</taxon>
        <taxon>Pteridaceae</taxon>
        <taxon>Parkerioideae</taxon>
        <taxon>Ceratopteris</taxon>
    </lineage>
</organism>
<dbReference type="GO" id="GO:0005634">
    <property type="term" value="C:nucleus"/>
    <property type="evidence" value="ECO:0007669"/>
    <property type="project" value="UniProtKB-ARBA"/>
</dbReference>
<dbReference type="OrthoDB" id="191037at2759"/>
<dbReference type="SUPFAM" id="SSF117281">
    <property type="entry name" value="Kelch motif"/>
    <property type="match status" value="1"/>
</dbReference>
<dbReference type="InterPro" id="IPR015915">
    <property type="entry name" value="Kelch-typ_b-propeller"/>
</dbReference>